<evidence type="ECO:0000256" key="3">
    <source>
        <dbReference type="PROSITE-ProRule" id="PRU00284"/>
    </source>
</evidence>
<dbReference type="RefSeq" id="WP_043403979.1">
    <property type="nucleotide sequence ID" value="NZ_JPMI01000233.1"/>
</dbReference>
<sequence length="631" mass="68268">MKLPLIGTLKLRGRLTLYVTLLAVTPLLLSTLAGVTTTQQMMQAQVHEMLRIEAEGLKDLVEASLAERETSVRSWAEDTLLRESLQRDSHALSDGVLSRLQLRYTTFTGLVLFTDDGRAVSASTPALRDSFAGQEAVVRDSAWFKAAQEGRFTSATLTHEDPVFGMQVLHLAAPVMESRGGRRMGVLLAAYDWGQVGEVVKAALARARSRKNESFALEVRTASGTVLFDSRGKDAWNIPDAVAEQAINGPEIPDVGDGWRFVALSDPEEVYATMNQLRVGTAVAVMAVVVLAALAALLLSRGITAPITRLSQVVHRIVQEGDLTQKPDVRSDDEVGELARSFVQLVDHLRETTESLQRGTQVLTDTVAELTRAAEQEESNLTRQAAALQQTQVTAQEIKQTSEVAAERAAAVLTVATRAEELGHGSARALAESMGGFQALRDQVNEMSEQISGLNERAQRIGGITQTVKGLADRSNMLALNAAIEAVRSGEHGKGFGIVAKEIRTLANQSIQSTAQVGGLLEDITQAIIKTVELNEQGHARMEAGMDQVRTSGESIHALTEIVQDNMNAVRQISGAVSQQNAGINEIFSALTDLSSLMHDTMVGLQATQRVTQALREVAEQMQHVARSYRV</sequence>
<dbReference type="SMART" id="SM00304">
    <property type="entry name" value="HAMP"/>
    <property type="match status" value="1"/>
</dbReference>
<protein>
    <submittedName>
        <fullName evidence="7">Chemotaxis protein</fullName>
    </submittedName>
</protein>
<dbReference type="GO" id="GO:0007165">
    <property type="term" value="P:signal transduction"/>
    <property type="evidence" value="ECO:0007669"/>
    <property type="project" value="UniProtKB-KW"/>
</dbReference>
<keyword evidence="4" id="KW-1133">Transmembrane helix</keyword>
<evidence type="ECO:0000313" key="7">
    <source>
        <dbReference type="EMBL" id="KFA89637.1"/>
    </source>
</evidence>
<evidence type="ECO:0000256" key="4">
    <source>
        <dbReference type="SAM" id="Phobius"/>
    </source>
</evidence>
<organism evidence="7 8">
    <name type="scientific">Archangium violaceum Cb vi76</name>
    <dbReference type="NCBI Taxonomy" id="1406225"/>
    <lineage>
        <taxon>Bacteria</taxon>
        <taxon>Pseudomonadati</taxon>
        <taxon>Myxococcota</taxon>
        <taxon>Myxococcia</taxon>
        <taxon>Myxococcales</taxon>
        <taxon>Cystobacterineae</taxon>
        <taxon>Archangiaceae</taxon>
        <taxon>Archangium</taxon>
    </lineage>
</organism>
<feature type="domain" description="HAMP" evidence="6">
    <location>
        <begin position="301"/>
        <end position="354"/>
    </location>
</feature>
<dbReference type="AlphaFoldDB" id="A0A084SMF2"/>
<dbReference type="PROSITE" id="PS50111">
    <property type="entry name" value="CHEMOTAXIS_TRANSDUC_2"/>
    <property type="match status" value="1"/>
</dbReference>
<dbReference type="CDD" id="cd06225">
    <property type="entry name" value="HAMP"/>
    <property type="match status" value="1"/>
</dbReference>
<dbReference type="GO" id="GO:0004888">
    <property type="term" value="F:transmembrane signaling receptor activity"/>
    <property type="evidence" value="ECO:0007669"/>
    <property type="project" value="InterPro"/>
</dbReference>
<dbReference type="GO" id="GO:0016020">
    <property type="term" value="C:membrane"/>
    <property type="evidence" value="ECO:0007669"/>
    <property type="project" value="InterPro"/>
</dbReference>
<dbReference type="Gene3D" id="6.10.340.10">
    <property type="match status" value="1"/>
</dbReference>
<comment type="similarity">
    <text evidence="2">Belongs to the methyl-accepting chemotaxis (MCP) protein family.</text>
</comment>
<keyword evidence="1 3" id="KW-0807">Transducer</keyword>
<evidence type="ECO:0000256" key="1">
    <source>
        <dbReference type="ARBA" id="ARBA00023224"/>
    </source>
</evidence>
<evidence type="ECO:0000256" key="2">
    <source>
        <dbReference type="ARBA" id="ARBA00029447"/>
    </source>
</evidence>
<gene>
    <name evidence="7" type="ORF">Q664_32555</name>
</gene>
<proteinExistence type="inferred from homology"/>
<dbReference type="Gene3D" id="1.10.287.950">
    <property type="entry name" value="Methyl-accepting chemotaxis protein"/>
    <property type="match status" value="1"/>
</dbReference>
<keyword evidence="4" id="KW-0472">Membrane</keyword>
<feature type="domain" description="Methyl-accepting transducer" evidence="5">
    <location>
        <begin position="352"/>
        <end position="595"/>
    </location>
</feature>
<dbReference type="Pfam" id="PF00015">
    <property type="entry name" value="MCPsignal"/>
    <property type="match status" value="1"/>
</dbReference>
<dbReference type="PANTHER" id="PTHR32089">
    <property type="entry name" value="METHYL-ACCEPTING CHEMOTAXIS PROTEIN MCPB"/>
    <property type="match status" value="1"/>
</dbReference>
<accession>A0A084SMF2</accession>
<evidence type="ECO:0000259" key="5">
    <source>
        <dbReference type="PROSITE" id="PS50111"/>
    </source>
</evidence>
<dbReference type="SMART" id="SM00283">
    <property type="entry name" value="MA"/>
    <property type="match status" value="1"/>
</dbReference>
<dbReference type="GO" id="GO:0006935">
    <property type="term" value="P:chemotaxis"/>
    <property type="evidence" value="ECO:0007669"/>
    <property type="project" value="InterPro"/>
</dbReference>
<feature type="transmembrane region" description="Helical" evidence="4">
    <location>
        <begin position="279"/>
        <end position="299"/>
    </location>
</feature>
<dbReference type="InterPro" id="IPR003660">
    <property type="entry name" value="HAMP_dom"/>
</dbReference>
<dbReference type="InterPro" id="IPR004089">
    <property type="entry name" value="MCPsignal_dom"/>
</dbReference>
<dbReference type="EMBL" id="JPMI01000233">
    <property type="protein sequence ID" value="KFA89637.1"/>
    <property type="molecule type" value="Genomic_DNA"/>
</dbReference>
<dbReference type="Proteomes" id="UP000028547">
    <property type="component" value="Unassembled WGS sequence"/>
</dbReference>
<dbReference type="InterPro" id="IPR004090">
    <property type="entry name" value="Chemotax_Me-accpt_rcpt"/>
</dbReference>
<name>A0A084SMF2_9BACT</name>
<dbReference type="SUPFAM" id="SSF58104">
    <property type="entry name" value="Methyl-accepting chemotaxis protein (MCP) signaling domain"/>
    <property type="match status" value="1"/>
</dbReference>
<keyword evidence="4" id="KW-0812">Transmembrane</keyword>
<reference evidence="7 8" key="1">
    <citation type="submission" date="2014-07" db="EMBL/GenBank/DDBJ databases">
        <title>Draft Genome Sequence of Gephyronic Acid Producer, Cystobacter violaceus Strain Cb vi76.</title>
        <authorList>
            <person name="Stevens D.C."/>
            <person name="Young J."/>
            <person name="Carmichael R."/>
            <person name="Tan J."/>
            <person name="Taylor R.E."/>
        </authorList>
    </citation>
    <scope>NUCLEOTIDE SEQUENCE [LARGE SCALE GENOMIC DNA]</scope>
    <source>
        <strain evidence="7 8">Cb vi76</strain>
    </source>
</reference>
<dbReference type="PROSITE" id="PS50885">
    <property type="entry name" value="HAMP"/>
    <property type="match status" value="1"/>
</dbReference>
<comment type="caution">
    <text evidence="7">The sequence shown here is derived from an EMBL/GenBank/DDBJ whole genome shotgun (WGS) entry which is preliminary data.</text>
</comment>
<evidence type="ECO:0000313" key="8">
    <source>
        <dbReference type="Proteomes" id="UP000028547"/>
    </source>
</evidence>
<evidence type="ECO:0000259" key="6">
    <source>
        <dbReference type="PROSITE" id="PS50885"/>
    </source>
</evidence>
<dbReference type="PANTHER" id="PTHR32089:SF112">
    <property type="entry name" value="LYSOZYME-LIKE PROTEIN-RELATED"/>
    <property type="match status" value="1"/>
</dbReference>
<dbReference type="PRINTS" id="PR00260">
    <property type="entry name" value="CHEMTRNSDUCR"/>
</dbReference>
<dbReference type="Pfam" id="PF00672">
    <property type="entry name" value="HAMP"/>
    <property type="match status" value="1"/>
</dbReference>
<dbReference type="Gene3D" id="3.30.450.20">
    <property type="entry name" value="PAS domain"/>
    <property type="match status" value="1"/>
</dbReference>